<organism evidence="1 2">
    <name type="scientific">Zancudomyces culisetae</name>
    <name type="common">Gut fungus</name>
    <name type="synonym">Smittium culisetae</name>
    <dbReference type="NCBI Taxonomy" id="1213189"/>
    <lineage>
        <taxon>Eukaryota</taxon>
        <taxon>Fungi</taxon>
        <taxon>Fungi incertae sedis</taxon>
        <taxon>Zoopagomycota</taxon>
        <taxon>Kickxellomycotina</taxon>
        <taxon>Harpellomycetes</taxon>
        <taxon>Harpellales</taxon>
        <taxon>Legeriomycetaceae</taxon>
        <taxon>Zancudomyces</taxon>
    </lineage>
</organism>
<comment type="caution">
    <text evidence="1">The sequence shown here is derived from an EMBL/GenBank/DDBJ whole genome shotgun (WGS) entry which is preliminary data.</text>
</comment>
<accession>A0A1R1PDG8</accession>
<sequence length="91" mass="10519">MKDFCSVCGCAVHNTLSTYTLGKDRETRVCFAAITTEIQFRPIAKKNLPVLQANPVRISLYRINLSVTFQIYTPNYVFICNHQLHLMFNLY</sequence>
<proteinExistence type="predicted"/>
<gene>
    <name evidence="1" type="ORF">AX774_g7690</name>
</gene>
<dbReference type="AlphaFoldDB" id="A0A1R1PDG8"/>
<evidence type="ECO:0000313" key="1">
    <source>
        <dbReference type="EMBL" id="OMH78912.1"/>
    </source>
</evidence>
<reference evidence="2" key="1">
    <citation type="submission" date="2017-01" db="EMBL/GenBank/DDBJ databases">
        <authorList>
            <person name="Wang Y."/>
            <person name="White M."/>
            <person name="Kvist S."/>
            <person name="Moncalvo J.-M."/>
        </authorList>
    </citation>
    <scope>NUCLEOTIDE SEQUENCE [LARGE SCALE GENOMIC DNA]</scope>
    <source>
        <strain evidence="2">COL-18-3</strain>
    </source>
</reference>
<dbReference type="EMBL" id="LSSK01001732">
    <property type="protein sequence ID" value="OMH78912.1"/>
    <property type="molecule type" value="Genomic_DNA"/>
</dbReference>
<keyword evidence="2" id="KW-1185">Reference proteome</keyword>
<dbReference type="Proteomes" id="UP000188320">
    <property type="component" value="Unassembled WGS sequence"/>
</dbReference>
<name>A0A1R1PDG8_ZANCU</name>
<evidence type="ECO:0000313" key="2">
    <source>
        <dbReference type="Proteomes" id="UP000188320"/>
    </source>
</evidence>
<protein>
    <submittedName>
        <fullName evidence="1">Uncharacterized protein</fullName>
    </submittedName>
</protein>